<gene>
    <name evidence="2" type="ORF">H1B27_12585</name>
</gene>
<evidence type="ECO:0000259" key="1">
    <source>
        <dbReference type="Pfam" id="PF14415"/>
    </source>
</evidence>
<feature type="domain" description="DUF4424" evidence="1">
    <location>
        <begin position="14"/>
        <end position="321"/>
    </location>
</feature>
<organism evidence="2 3">
    <name type="scientific">Bradyrhizobium diversitatis</name>
    <dbReference type="NCBI Taxonomy" id="2755406"/>
    <lineage>
        <taxon>Bacteria</taxon>
        <taxon>Pseudomonadati</taxon>
        <taxon>Pseudomonadota</taxon>
        <taxon>Alphaproteobacteria</taxon>
        <taxon>Hyphomicrobiales</taxon>
        <taxon>Nitrobacteraceae</taxon>
        <taxon>Bradyrhizobium</taxon>
    </lineage>
</organism>
<name>A0ABS0P1G2_9BRAD</name>
<evidence type="ECO:0000313" key="3">
    <source>
        <dbReference type="Proteomes" id="UP001194539"/>
    </source>
</evidence>
<dbReference type="Gene3D" id="2.60.40.3680">
    <property type="match status" value="1"/>
</dbReference>
<keyword evidence="3" id="KW-1185">Reference proteome</keyword>
<proteinExistence type="predicted"/>
<evidence type="ECO:0000313" key="2">
    <source>
        <dbReference type="EMBL" id="MBH5387104.1"/>
    </source>
</evidence>
<comment type="caution">
    <text evidence="2">The sequence shown here is derived from an EMBL/GenBank/DDBJ whole genome shotgun (WGS) entry which is preliminary data.</text>
</comment>
<dbReference type="RefSeq" id="WP_197966449.1">
    <property type="nucleotide sequence ID" value="NZ_JACEGD010000011.1"/>
</dbReference>
<dbReference type="InterPro" id="IPR025538">
    <property type="entry name" value="DUF4424"/>
</dbReference>
<dbReference type="Pfam" id="PF14415">
    <property type="entry name" value="DUF4424"/>
    <property type="match status" value="1"/>
</dbReference>
<accession>A0ABS0P1G2</accession>
<dbReference type="EMBL" id="JACEGD010000011">
    <property type="protein sequence ID" value="MBH5387104.1"/>
    <property type="molecule type" value="Genomic_DNA"/>
</dbReference>
<reference evidence="2 3" key="1">
    <citation type="submission" date="2020-07" db="EMBL/GenBank/DDBJ databases">
        <title>Bradyrhizobium diversity isolated from nodules of indigenous legumes of Western Australia.</title>
        <authorList>
            <person name="Klepa M.S."/>
        </authorList>
    </citation>
    <scope>NUCLEOTIDE SEQUENCE [LARGE SCALE GENOMIC DNA]</scope>
    <source>
        <strain evidence="2 3">CNPSo 4019</strain>
    </source>
</reference>
<protein>
    <submittedName>
        <fullName evidence="2">DUF4424 domain-containing protein</fullName>
    </submittedName>
</protein>
<dbReference type="Proteomes" id="UP001194539">
    <property type="component" value="Unassembled WGS sequence"/>
</dbReference>
<sequence>MVALLVSTNWPAWANDSAAELSIGGLQFVRTRDVAMESEDLRIALDRIIVRYQFANVTNKPVTLTVAFPLPDIELSEADNIALPSNDPVNFVDFETRIDGSPAPLTIDQRAMIGDKDVSALLRQFKLPLLPIGNREIRMTDLPAATRTRLVDEGLLMPAGMSDNGRQQYAPGWVTRTSAVRQQVFPPSRTVVVEHQYRPSVGSSADTILRPGLRRSNALGPEVARYRKEYCVTDGFLAELDKRAGDGTVNTAKLQERRISYVLKTGANWAGPIRAFKLTIDPGGSDRMVSFCQGRLKASPAGNTLEYTASDFKPDTDLKILVIGKF</sequence>